<protein>
    <submittedName>
        <fullName evidence="3">Heterokaryon incompatibility protein-domain-containing protein</fullName>
    </submittedName>
</protein>
<dbReference type="InterPro" id="IPR010730">
    <property type="entry name" value="HET"/>
</dbReference>
<feature type="region of interest" description="Disordered" evidence="1">
    <location>
        <begin position="669"/>
        <end position="689"/>
    </location>
</feature>
<evidence type="ECO:0000256" key="1">
    <source>
        <dbReference type="SAM" id="MobiDB-lite"/>
    </source>
</evidence>
<dbReference type="InterPro" id="IPR052895">
    <property type="entry name" value="HetReg/Transcr_Mod"/>
</dbReference>
<feature type="domain" description="Heterokaryon incompatibility" evidence="2">
    <location>
        <begin position="69"/>
        <end position="255"/>
    </location>
</feature>
<evidence type="ECO:0000313" key="3">
    <source>
        <dbReference type="EMBL" id="KAK0726847.1"/>
    </source>
</evidence>
<dbReference type="GeneID" id="85328091"/>
<organism evidence="3 4">
    <name type="scientific">Lasiosphaeria miniovina</name>
    <dbReference type="NCBI Taxonomy" id="1954250"/>
    <lineage>
        <taxon>Eukaryota</taxon>
        <taxon>Fungi</taxon>
        <taxon>Dikarya</taxon>
        <taxon>Ascomycota</taxon>
        <taxon>Pezizomycotina</taxon>
        <taxon>Sordariomycetes</taxon>
        <taxon>Sordariomycetidae</taxon>
        <taxon>Sordariales</taxon>
        <taxon>Lasiosphaeriaceae</taxon>
        <taxon>Lasiosphaeria</taxon>
    </lineage>
</organism>
<accession>A0AA40E6H6</accession>
<dbReference type="PANTHER" id="PTHR24148:SF73">
    <property type="entry name" value="HET DOMAIN PROTEIN (AFU_ORTHOLOGUE AFUA_8G01020)"/>
    <property type="match status" value="1"/>
</dbReference>
<reference evidence="3" key="1">
    <citation type="submission" date="2023-06" db="EMBL/GenBank/DDBJ databases">
        <title>Genome-scale phylogeny and comparative genomics of the fungal order Sordariales.</title>
        <authorList>
            <consortium name="Lawrence Berkeley National Laboratory"/>
            <person name="Hensen N."/>
            <person name="Bonometti L."/>
            <person name="Westerberg I."/>
            <person name="Brannstrom I.O."/>
            <person name="Guillou S."/>
            <person name="Cros-Aarteil S."/>
            <person name="Calhoun S."/>
            <person name="Haridas S."/>
            <person name="Kuo A."/>
            <person name="Mondo S."/>
            <person name="Pangilinan J."/>
            <person name="Riley R."/>
            <person name="LaButti K."/>
            <person name="Andreopoulos B."/>
            <person name="Lipzen A."/>
            <person name="Chen C."/>
            <person name="Yanf M."/>
            <person name="Daum C."/>
            <person name="Ng V."/>
            <person name="Clum A."/>
            <person name="Steindorff A."/>
            <person name="Ohm R."/>
            <person name="Martin F."/>
            <person name="Silar P."/>
            <person name="Natvig D."/>
            <person name="Lalanne C."/>
            <person name="Gautier V."/>
            <person name="Ament-velasquez S.L."/>
            <person name="Kruys A."/>
            <person name="Hutchinson M.I."/>
            <person name="Powell A.J."/>
            <person name="Barry K."/>
            <person name="Miller A.N."/>
            <person name="Grigoriev I.V."/>
            <person name="Debuchy R."/>
            <person name="Gladieux P."/>
            <person name="Thoren M.H."/>
            <person name="Johannesson H."/>
        </authorList>
    </citation>
    <scope>NUCLEOTIDE SEQUENCE</scope>
    <source>
        <strain evidence="3">SMH2392-1A</strain>
    </source>
</reference>
<feature type="region of interest" description="Disordered" evidence="1">
    <location>
        <begin position="355"/>
        <end position="378"/>
    </location>
</feature>
<dbReference type="Proteomes" id="UP001172101">
    <property type="component" value="Unassembled WGS sequence"/>
</dbReference>
<proteinExistence type="predicted"/>
<sequence>MGRLHDIPPDRRYTYEPLPTPTSIRLVSLKLKTLRGQGQGQGQPESVRDGGPIELSMRVVDLEDQPITYEALSYTWGRPVTVFPSLKARDDDGAWEGDVLCDGKVLPITLNLYRYLLEWRHICQVMANPPPHIAAKMATTSLRLPTEMWIDALSINQHDADEKGVQVALMGRIYRQTTKITVWLGHEDVFTRPALELLFKLATTPRATARAARTQHRLPARCTALGLPAWDSSHWWPVFAFLQRAWFRRSWVIQELALAPKAQMQCGTLTFPWEALSNACINLTETGLGEAVDMWAWFEVNGPRLSTPLWDDELNPIIVHSPRPDDNRNLFTTLERRRPSYLALITLEHIKKRSYNPTSVGPRRPPATVQEEEEGQEAQPVPLLQLLDDCRGYDASDPRDKIFAFLGISQSPPRTPAAAHESLRPLRADYHLTAAEAFLQTAWHTLLTTANSLELLSRQSLPHNDDPPSRVIDIASWVPDWSTGPQVRRLVSPAAAKWAASRGLCWVPPEPAKMHQPFLAVHGALVDSVAAVTDTLDGFKFSPTEFAVLTDASGSFGFSLTKSAVVAAELPPRYPWPPQDSSSPDQTPGEVLWRTMAADTIDGTTGPAPAAYHSVFHAAWQRTARRACRDMNSDHGLRDAKKHTEWQRVFESWEPLFPDEVDDAVAEFDSSASENQKERPNLSSGPGRTEGYAELLAASRGVARTKHTLPPDANEADGGSDKYGMWAYAPRPDAKRSQTDRVFDEMLAAIMASLQHDRDVEGRDQEISSIPDQALLSKALQLLAVDTDGDAAEARAHAAQLVALQTELEALAERAAADPGLERALRKQQQGIATGDGAGKVQGRFVRIGNGITELDTDFMIDLSPEKDKLAVAVHGLLRDASGGNWSLERPETPEFDDGFEGQDKEDSSVVSVIVAADAEDREEMAAALTARHEAVSTGRAIFRTEENYLGNGPRSVVPGDQVWVLTGAATPIVLRPLADGRFVLVGEAYVHGIMRGEAFDRPGFSMRHIELA</sequence>
<dbReference type="PANTHER" id="PTHR24148">
    <property type="entry name" value="ANKYRIN REPEAT DOMAIN-CONTAINING PROTEIN 39 HOMOLOG-RELATED"/>
    <property type="match status" value="1"/>
</dbReference>
<evidence type="ECO:0000313" key="4">
    <source>
        <dbReference type="Proteomes" id="UP001172101"/>
    </source>
</evidence>
<comment type="caution">
    <text evidence="3">The sequence shown here is derived from an EMBL/GenBank/DDBJ whole genome shotgun (WGS) entry which is preliminary data.</text>
</comment>
<keyword evidence="4" id="KW-1185">Reference proteome</keyword>
<evidence type="ECO:0000259" key="2">
    <source>
        <dbReference type="Pfam" id="PF06985"/>
    </source>
</evidence>
<name>A0AA40E6H6_9PEZI</name>
<gene>
    <name evidence="3" type="ORF">B0T26DRAFT_747237</name>
</gene>
<dbReference type="AlphaFoldDB" id="A0AA40E6H6"/>
<dbReference type="Pfam" id="PF26639">
    <property type="entry name" value="Het-6_barrel"/>
    <property type="match status" value="1"/>
</dbReference>
<dbReference type="Pfam" id="PF06985">
    <property type="entry name" value="HET"/>
    <property type="match status" value="1"/>
</dbReference>
<dbReference type="RefSeq" id="XP_060299703.1">
    <property type="nucleotide sequence ID" value="XM_060444821.1"/>
</dbReference>
<dbReference type="EMBL" id="JAUIRO010000002">
    <property type="protein sequence ID" value="KAK0726847.1"/>
    <property type="molecule type" value="Genomic_DNA"/>
</dbReference>